<dbReference type="EMBL" id="JAUJFL010000008">
    <property type="protein sequence ID" value="KAK2598212.1"/>
    <property type="molecule type" value="Genomic_DNA"/>
</dbReference>
<feature type="compositionally biased region" description="Low complexity" evidence="4">
    <location>
        <begin position="45"/>
        <end position="54"/>
    </location>
</feature>
<dbReference type="GO" id="GO:0016787">
    <property type="term" value="F:hydrolase activity"/>
    <property type="evidence" value="ECO:0007669"/>
    <property type="project" value="UniProtKB-KW"/>
</dbReference>
<dbReference type="InterPro" id="IPR001650">
    <property type="entry name" value="Helicase_C-like"/>
</dbReference>
<evidence type="ECO:0000256" key="1">
    <source>
        <dbReference type="ARBA" id="ARBA00022741"/>
    </source>
</evidence>
<dbReference type="Pfam" id="PF00176">
    <property type="entry name" value="SNF2-rel_dom"/>
    <property type="match status" value="1"/>
</dbReference>
<comment type="caution">
    <text evidence="7">The sequence shown here is derived from an EMBL/GenBank/DDBJ whole genome shotgun (WGS) entry which is preliminary data.</text>
</comment>
<feature type="domain" description="Helicase C-terminal" evidence="6">
    <location>
        <begin position="705"/>
        <end position="813"/>
    </location>
</feature>
<keyword evidence="8" id="KW-1185">Reference proteome</keyword>
<keyword evidence="3" id="KW-0067">ATP-binding</keyword>
<accession>A0AAD9VXG6</accession>
<dbReference type="GO" id="GO:0008094">
    <property type="term" value="F:ATP-dependent activity, acting on DNA"/>
    <property type="evidence" value="ECO:0007669"/>
    <property type="project" value="TreeGrafter"/>
</dbReference>
<dbReference type="InterPro" id="IPR000330">
    <property type="entry name" value="SNF2_N"/>
</dbReference>
<dbReference type="AlphaFoldDB" id="A0AAD9VXG6"/>
<organism evidence="7 8">
    <name type="scientific">Phomopsis amygdali</name>
    <name type="common">Fusicoccum amygdali</name>
    <dbReference type="NCBI Taxonomy" id="1214568"/>
    <lineage>
        <taxon>Eukaryota</taxon>
        <taxon>Fungi</taxon>
        <taxon>Dikarya</taxon>
        <taxon>Ascomycota</taxon>
        <taxon>Pezizomycotina</taxon>
        <taxon>Sordariomycetes</taxon>
        <taxon>Sordariomycetidae</taxon>
        <taxon>Diaporthales</taxon>
        <taxon>Diaporthaceae</taxon>
        <taxon>Diaporthe</taxon>
    </lineage>
</organism>
<dbReference type="Gene3D" id="3.40.50.300">
    <property type="entry name" value="P-loop containing nucleotide triphosphate hydrolases"/>
    <property type="match status" value="1"/>
</dbReference>
<evidence type="ECO:0000256" key="2">
    <source>
        <dbReference type="ARBA" id="ARBA00022801"/>
    </source>
</evidence>
<evidence type="ECO:0000259" key="6">
    <source>
        <dbReference type="Pfam" id="PF00271"/>
    </source>
</evidence>
<feature type="domain" description="SNF2 N-terminal" evidence="5">
    <location>
        <begin position="205"/>
        <end position="571"/>
    </location>
</feature>
<proteinExistence type="predicted"/>
<dbReference type="Pfam" id="PF00271">
    <property type="entry name" value="Helicase_C"/>
    <property type="match status" value="1"/>
</dbReference>
<dbReference type="InterPro" id="IPR027417">
    <property type="entry name" value="P-loop_NTPase"/>
</dbReference>
<feature type="region of interest" description="Disordered" evidence="4">
    <location>
        <begin position="1"/>
        <end position="95"/>
    </location>
</feature>
<name>A0AAD9VXG6_PHOAM</name>
<dbReference type="InterPro" id="IPR049730">
    <property type="entry name" value="SNF2/RAD54-like_C"/>
</dbReference>
<evidence type="ECO:0000313" key="7">
    <source>
        <dbReference type="EMBL" id="KAK2598212.1"/>
    </source>
</evidence>
<dbReference type="GO" id="GO:0005524">
    <property type="term" value="F:ATP binding"/>
    <property type="evidence" value="ECO:0007669"/>
    <property type="project" value="UniProtKB-KW"/>
</dbReference>
<keyword evidence="2" id="KW-0378">Hydrolase</keyword>
<protein>
    <recommendedName>
        <fullName evidence="9">Helicase C-terminal domain-containing protein</fullName>
    </recommendedName>
</protein>
<evidence type="ECO:0000256" key="3">
    <source>
        <dbReference type="ARBA" id="ARBA00022840"/>
    </source>
</evidence>
<gene>
    <name evidence="7" type="ORF">N8I77_011638</name>
</gene>
<evidence type="ECO:0000259" key="5">
    <source>
        <dbReference type="Pfam" id="PF00176"/>
    </source>
</evidence>
<dbReference type="GO" id="GO:0006281">
    <property type="term" value="P:DNA repair"/>
    <property type="evidence" value="ECO:0007669"/>
    <property type="project" value="TreeGrafter"/>
</dbReference>
<dbReference type="InterPro" id="IPR050628">
    <property type="entry name" value="SNF2_RAD54_helicase_TF"/>
</dbReference>
<feature type="compositionally biased region" description="Acidic residues" evidence="4">
    <location>
        <begin position="33"/>
        <end position="44"/>
    </location>
</feature>
<dbReference type="Gene3D" id="3.40.50.10810">
    <property type="entry name" value="Tandem AAA-ATPase domain"/>
    <property type="match status" value="1"/>
</dbReference>
<dbReference type="PANTHER" id="PTHR45626">
    <property type="entry name" value="TRANSCRIPTION TERMINATION FACTOR 2-RELATED"/>
    <property type="match status" value="1"/>
</dbReference>
<sequence>MSSADQSLKRRASPDTAQEAQQNKRQKPQGDVELSDSFDSEPGNEEAVARVATTEPEEETEEVPGPTRAAQPELKELETAKKDAQKRSAKRRSKWVDTMNKLSTYENTTGFFSEELRNKGHNSRPAMLPVERQQLMEDLEGGIATSEPQRHNEEDEAQQPKLDLDSMGNFSAVVDSPEDAATFLGINLESPQISSNSQLQLRIDQVQNVALMVKKAEGILKGCVNANDYGTGKSIETLASIFFMAERRQACPTFSDHKATFILCDHQALRGWQEIHANYFSNLLTLYICSRSLPEGNHSRKIDPPEASVLDKFLGSLKPSDPQTSRTIILSTYGEISNRSFLAKRPEKYAREKEVSLRGSKLTEEDMEALEVSQKPVLYDLNFNPAMIGTLIADEAHEIKHPKSKKAQAAYLLDADIHFLLTASPVANKISDFRGLLFALYKSNTWQINWPQNEGLEDILEMYDESFDPFESTDSKSFVPPNASPEYKEALRNGHHLWRLNPHAYRWLGHQMDFGPEFSRRVLGSIFRLCLLRRGVVSTVALPSGGSSTISSLVGLPPIVTQTVNVKMTEHGQEDYYDFARRWFDFVFASGANNKAAGAARVINNNETPQAGFNKFYDTSLGHITSDLGLARVLGISPSSSGPPPDDIVPGAEDLIRRNTDAGMSFYYKMTRLDSDSVQPPASRPEMIRHFIRNSPKVQWLLVKLEQLRQKDEKAIIYCVHPLTQWYLEGVCAMADFNFLSLRSKPKHGDRVISAVIDEFNNPDKRVDFLLTTMRVAGSGVDLHADCHNMIIFELPDSIPIILNSIGRIRRVGQTSPQNVWILALDGSYDDFTMYRLSRKYATSLLALGVLGDGLDEVARRVDLQVSTLREANEQSMSSAEFKLACMRRRRDMPTREVTKLLAAGELVRRQLGARHITSFLPWEQRYGILLGTNREGLLNYAGNNMDSNTQIGQLILRQIAQPQGGQLFANMDQLARHLEH</sequence>
<dbReference type="Proteomes" id="UP001265746">
    <property type="component" value="Unassembled WGS sequence"/>
</dbReference>
<evidence type="ECO:0000313" key="8">
    <source>
        <dbReference type="Proteomes" id="UP001265746"/>
    </source>
</evidence>
<feature type="compositionally biased region" description="Basic and acidic residues" evidence="4">
    <location>
        <begin position="73"/>
        <end position="86"/>
    </location>
</feature>
<evidence type="ECO:0000256" key="4">
    <source>
        <dbReference type="SAM" id="MobiDB-lite"/>
    </source>
</evidence>
<reference evidence="7" key="1">
    <citation type="submission" date="2023-06" db="EMBL/GenBank/DDBJ databases">
        <authorList>
            <person name="Noh H."/>
        </authorList>
    </citation>
    <scope>NUCLEOTIDE SEQUENCE</scope>
    <source>
        <strain evidence="7">DUCC20226</strain>
    </source>
</reference>
<dbReference type="SUPFAM" id="SSF52540">
    <property type="entry name" value="P-loop containing nucleoside triphosphate hydrolases"/>
    <property type="match status" value="2"/>
</dbReference>
<evidence type="ECO:0008006" key="9">
    <source>
        <dbReference type="Google" id="ProtNLM"/>
    </source>
</evidence>
<dbReference type="InterPro" id="IPR038718">
    <property type="entry name" value="SNF2-like_sf"/>
</dbReference>
<dbReference type="GO" id="GO:0005634">
    <property type="term" value="C:nucleus"/>
    <property type="evidence" value="ECO:0007669"/>
    <property type="project" value="TreeGrafter"/>
</dbReference>
<keyword evidence="1" id="KW-0547">Nucleotide-binding</keyword>
<dbReference type="CDD" id="cd18793">
    <property type="entry name" value="SF2_C_SNF"/>
    <property type="match status" value="1"/>
</dbReference>